<dbReference type="InterPro" id="IPR030400">
    <property type="entry name" value="Sedolisin_dom"/>
</dbReference>
<keyword evidence="4 9" id="KW-0720">Serine protease</keyword>
<evidence type="ECO:0000256" key="9">
    <source>
        <dbReference type="PROSITE-ProRule" id="PRU01032"/>
    </source>
</evidence>
<keyword evidence="5 9" id="KW-0106">Calcium</keyword>
<evidence type="ECO:0000256" key="1">
    <source>
        <dbReference type="ARBA" id="ARBA00022670"/>
    </source>
</evidence>
<dbReference type="PANTHER" id="PTHR14218">
    <property type="entry name" value="PROTEASE S8 TRIPEPTIDYL PEPTIDASE I CLN2"/>
    <property type="match status" value="1"/>
</dbReference>
<dbReference type="InterPro" id="IPR050819">
    <property type="entry name" value="Tripeptidyl-peptidase_I"/>
</dbReference>
<evidence type="ECO:0000256" key="3">
    <source>
        <dbReference type="ARBA" id="ARBA00022801"/>
    </source>
</evidence>
<dbReference type="SMART" id="SM00944">
    <property type="entry name" value="Pro-kuma_activ"/>
    <property type="match status" value="1"/>
</dbReference>
<sequence>MKVILITTFIGLSCLVGTAVYLLSGFDPLVEIHRQQNLAKHWSTYDQDHIDSSQSKKLIFAIKHPSTTLLEERLQRVSDPFSTEYGDYLTQDELKDLTYNPEGYTTVMEFLRQHNVEHVEESANQDFLTVTVPIKKAESMLNAKYVKLVHSSGKSSIVTNKYSLPYSVAKHVDFVSGTTQHVYMKKFSAIKHLMKSDPGKFVTPDMLTKYYSYDYDLNIANCSQSVFEALGQCYSKQDLLDFEKQYDIPSHNVDKIIGPNDDSACASNPDSCGEANLDVEYMMALGRTTRKNIDTVFWSISQDSEDPFMDWVIAVGNDPSPPLVHSISYGGGESGIDPAPMKRFTAEVTKLGLRGITVVVSSGDDGANSDSVRQDPTTCGAAPNFPASCPYVTAVGATQGVESGTDEVSCSSETGGIITSGGGFSSCFDVPRYQRSAVQSFYRNSAPSALPNPSTYNKNGRGIPDVAMLGYNYAVTDGGYQYMESGTSASAPVFAALIALANGVQLQIGRPSLGFVNPLLYHMSNLHPEVFHDVVKGRNNCAAGVVGNGPINCCDFGFTAVKGWDPVTGLGSVNSRKFQAAVNTFMEMNLELVRGKTNDDLA</sequence>
<name>A0A0H5RK96_9EUKA</name>
<dbReference type="SUPFAM" id="SSF52743">
    <property type="entry name" value="Subtilisin-like"/>
    <property type="match status" value="1"/>
</dbReference>
<dbReference type="PROSITE" id="PS00138">
    <property type="entry name" value="SUBTILASE_SER"/>
    <property type="match status" value="1"/>
</dbReference>
<dbReference type="AlphaFoldDB" id="A0A0H5RK96"/>
<feature type="binding site" evidence="9">
    <location>
        <position position="565"/>
    </location>
    <ligand>
        <name>Ca(2+)</name>
        <dbReference type="ChEBI" id="CHEBI:29108"/>
    </ligand>
</feature>
<proteinExistence type="predicted"/>
<evidence type="ECO:0000259" key="10">
    <source>
        <dbReference type="PROSITE" id="PS51695"/>
    </source>
</evidence>
<dbReference type="InterPro" id="IPR036852">
    <property type="entry name" value="Peptidase_S8/S53_dom_sf"/>
</dbReference>
<comment type="cofactor">
    <cofactor evidence="9">
        <name>Ca(2+)</name>
        <dbReference type="ChEBI" id="CHEBI:29108"/>
    </cofactor>
    <text evidence="9">Binds 1 Ca(2+) ion per subunit.</text>
</comment>
<keyword evidence="6" id="KW-0865">Zymogen</keyword>
<reference evidence="11" key="1">
    <citation type="submission" date="2015-04" db="EMBL/GenBank/DDBJ databases">
        <title>The genome sequence of the plant pathogenic Rhizarian Plasmodiophora brassicae reveals insights in its biotrophic life cycle and the origin of chitin synthesis.</title>
        <authorList>
            <person name="Schwelm A."/>
            <person name="Fogelqvist J."/>
            <person name="Knaust A."/>
            <person name="Julke S."/>
            <person name="Lilja T."/>
            <person name="Dhandapani V."/>
            <person name="Bonilla-Rosso G."/>
            <person name="Karlsson M."/>
            <person name="Shevchenko A."/>
            <person name="Choi S.R."/>
            <person name="Kim H.G."/>
            <person name="Park J.Y."/>
            <person name="Lim Y.P."/>
            <person name="Ludwig-Muller J."/>
            <person name="Dixelius C."/>
        </authorList>
    </citation>
    <scope>NUCLEOTIDE SEQUENCE</scope>
    <source>
        <tissue evidence="11">Potato root galls</tissue>
    </source>
</reference>
<dbReference type="InterPro" id="IPR015366">
    <property type="entry name" value="S53_propep"/>
</dbReference>
<feature type="active site" description="Charge relay system" evidence="9">
    <location>
        <position position="278"/>
    </location>
</feature>
<dbReference type="GO" id="GO:0006508">
    <property type="term" value="P:proteolysis"/>
    <property type="evidence" value="ECO:0007669"/>
    <property type="project" value="UniProtKB-KW"/>
</dbReference>
<dbReference type="Pfam" id="PF00082">
    <property type="entry name" value="Peptidase_S8"/>
    <property type="match status" value="1"/>
</dbReference>
<evidence type="ECO:0000256" key="7">
    <source>
        <dbReference type="ARBA" id="ARBA00023529"/>
    </source>
</evidence>
<dbReference type="GO" id="GO:0008240">
    <property type="term" value="F:tripeptidyl-peptidase activity"/>
    <property type="evidence" value="ECO:0007669"/>
    <property type="project" value="TreeGrafter"/>
</dbReference>
<protein>
    <recommendedName>
        <fullName evidence="8">subtilisin</fullName>
        <ecNumber evidence="8">3.4.21.62</ecNumber>
    </recommendedName>
</protein>
<evidence type="ECO:0000256" key="5">
    <source>
        <dbReference type="ARBA" id="ARBA00022837"/>
    </source>
</evidence>
<dbReference type="Gene3D" id="3.40.50.200">
    <property type="entry name" value="Peptidase S8/S53 domain"/>
    <property type="match status" value="1"/>
</dbReference>
<dbReference type="PANTHER" id="PTHR14218:SF15">
    <property type="entry name" value="TRIPEPTIDYL-PEPTIDASE 1"/>
    <property type="match status" value="1"/>
</dbReference>
<dbReference type="CDD" id="cd04056">
    <property type="entry name" value="Peptidases_S53"/>
    <property type="match status" value="1"/>
</dbReference>
<keyword evidence="1 9" id="KW-0645">Protease</keyword>
<dbReference type="GO" id="GO:0046872">
    <property type="term" value="F:metal ion binding"/>
    <property type="evidence" value="ECO:0007669"/>
    <property type="project" value="UniProtKB-UniRule"/>
</dbReference>
<dbReference type="EC" id="3.4.21.62" evidence="8"/>
<feature type="active site" description="Charge relay system" evidence="9">
    <location>
        <position position="274"/>
    </location>
</feature>
<dbReference type="PROSITE" id="PS51695">
    <property type="entry name" value="SEDOLISIN"/>
    <property type="match status" value="1"/>
</dbReference>
<organism evidence="11">
    <name type="scientific">Spongospora subterranea</name>
    <dbReference type="NCBI Taxonomy" id="70186"/>
    <lineage>
        <taxon>Eukaryota</taxon>
        <taxon>Sar</taxon>
        <taxon>Rhizaria</taxon>
        <taxon>Endomyxa</taxon>
        <taxon>Phytomyxea</taxon>
        <taxon>Plasmodiophorida</taxon>
        <taxon>Plasmodiophoridae</taxon>
        <taxon>Spongospora</taxon>
    </lineage>
</organism>
<dbReference type="CDD" id="cd11377">
    <property type="entry name" value="Pro-peptidase_S53"/>
    <property type="match status" value="1"/>
</dbReference>
<evidence type="ECO:0000256" key="2">
    <source>
        <dbReference type="ARBA" id="ARBA00022723"/>
    </source>
</evidence>
<comment type="catalytic activity">
    <reaction evidence="7">
        <text>Hydrolysis of proteins with broad specificity for peptide bonds, and a preference for a large uncharged residue in P1. Hydrolyzes peptide amides.</text>
        <dbReference type="EC" id="3.4.21.62"/>
    </reaction>
</comment>
<accession>A0A0H5RK96</accession>
<feature type="binding site" evidence="9">
    <location>
        <position position="563"/>
    </location>
    <ligand>
        <name>Ca(2+)</name>
        <dbReference type="ChEBI" id="CHEBI:29108"/>
    </ligand>
</feature>
<dbReference type="InterPro" id="IPR023828">
    <property type="entry name" value="Peptidase_S8_Ser-AS"/>
</dbReference>
<dbReference type="SUPFAM" id="SSF54897">
    <property type="entry name" value="Protease propeptides/inhibitors"/>
    <property type="match status" value="1"/>
</dbReference>
<keyword evidence="3 9" id="KW-0378">Hydrolase</keyword>
<dbReference type="GO" id="GO:0004252">
    <property type="term" value="F:serine-type endopeptidase activity"/>
    <property type="evidence" value="ECO:0007669"/>
    <property type="project" value="UniProtKB-UniRule"/>
</dbReference>
<dbReference type="EMBL" id="HACM01008712">
    <property type="protein sequence ID" value="CRZ09154.1"/>
    <property type="molecule type" value="Transcribed_RNA"/>
</dbReference>
<evidence type="ECO:0000313" key="11">
    <source>
        <dbReference type="EMBL" id="CRZ09154.1"/>
    </source>
</evidence>
<feature type="active site" description="Charge relay system" evidence="9">
    <location>
        <position position="488"/>
    </location>
</feature>
<dbReference type="InterPro" id="IPR000209">
    <property type="entry name" value="Peptidase_S8/S53_dom"/>
</dbReference>
<feature type="domain" description="Peptidase S53" evidence="10">
    <location>
        <begin position="201"/>
        <end position="585"/>
    </location>
</feature>
<evidence type="ECO:0000256" key="4">
    <source>
        <dbReference type="ARBA" id="ARBA00022825"/>
    </source>
</evidence>
<feature type="binding site" evidence="9">
    <location>
        <position position="534"/>
    </location>
    <ligand>
        <name>Ca(2+)</name>
        <dbReference type="ChEBI" id="CHEBI:29108"/>
    </ligand>
</feature>
<keyword evidence="2 9" id="KW-0479">Metal-binding</keyword>
<evidence type="ECO:0000256" key="8">
    <source>
        <dbReference type="ARBA" id="ARBA00023619"/>
    </source>
</evidence>
<dbReference type="Pfam" id="PF09286">
    <property type="entry name" value="Pro-kuma_activ"/>
    <property type="match status" value="1"/>
</dbReference>
<feature type="binding site" evidence="9">
    <location>
        <position position="533"/>
    </location>
    <ligand>
        <name>Ca(2+)</name>
        <dbReference type="ChEBI" id="CHEBI:29108"/>
    </ligand>
</feature>
<evidence type="ECO:0000256" key="6">
    <source>
        <dbReference type="ARBA" id="ARBA00023145"/>
    </source>
</evidence>